<evidence type="ECO:0000313" key="1">
    <source>
        <dbReference type="EMBL" id="EEC49779.1"/>
    </source>
</evidence>
<keyword evidence="2" id="KW-1185">Reference proteome</keyword>
<dbReference type="Proteomes" id="UP000000759">
    <property type="component" value="Chromosome 5"/>
</dbReference>
<dbReference type="GeneID" id="7199656"/>
<dbReference type="KEGG" id="pti:PHATRDRAFT_34549"/>
<reference evidence="1 2" key="1">
    <citation type="journal article" date="2008" name="Nature">
        <title>The Phaeodactylum genome reveals the evolutionary history of diatom genomes.</title>
        <authorList>
            <person name="Bowler C."/>
            <person name="Allen A.E."/>
            <person name="Badger J.H."/>
            <person name="Grimwood J."/>
            <person name="Jabbari K."/>
            <person name="Kuo A."/>
            <person name="Maheswari U."/>
            <person name="Martens C."/>
            <person name="Maumus F."/>
            <person name="Otillar R.P."/>
            <person name="Rayko E."/>
            <person name="Salamov A."/>
            <person name="Vandepoele K."/>
            <person name="Beszteri B."/>
            <person name="Gruber A."/>
            <person name="Heijde M."/>
            <person name="Katinka M."/>
            <person name="Mock T."/>
            <person name="Valentin K."/>
            <person name="Verret F."/>
            <person name="Berges J.A."/>
            <person name="Brownlee C."/>
            <person name="Cadoret J.P."/>
            <person name="Chiovitti A."/>
            <person name="Choi C.J."/>
            <person name="Coesel S."/>
            <person name="De Martino A."/>
            <person name="Detter J.C."/>
            <person name="Durkin C."/>
            <person name="Falciatore A."/>
            <person name="Fournet J."/>
            <person name="Haruta M."/>
            <person name="Huysman M.J."/>
            <person name="Jenkins B.D."/>
            <person name="Jiroutova K."/>
            <person name="Jorgensen R.E."/>
            <person name="Joubert Y."/>
            <person name="Kaplan A."/>
            <person name="Kroger N."/>
            <person name="Kroth P.G."/>
            <person name="La Roche J."/>
            <person name="Lindquist E."/>
            <person name="Lommer M."/>
            <person name="Martin-Jezequel V."/>
            <person name="Lopez P.J."/>
            <person name="Lucas S."/>
            <person name="Mangogna M."/>
            <person name="McGinnis K."/>
            <person name="Medlin L.K."/>
            <person name="Montsant A."/>
            <person name="Oudot-Le Secq M.P."/>
            <person name="Napoli C."/>
            <person name="Obornik M."/>
            <person name="Parker M.S."/>
            <person name="Petit J.L."/>
            <person name="Porcel B.M."/>
            <person name="Poulsen N."/>
            <person name="Robison M."/>
            <person name="Rychlewski L."/>
            <person name="Rynearson T.A."/>
            <person name="Schmutz J."/>
            <person name="Shapiro H."/>
            <person name="Siaut M."/>
            <person name="Stanley M."/>
            <person name="Sussman M.R."/>
            <person name="Taylor A.R."/>
            <person name="Vardi A."/>
            <person name="von Dassow P."/>
            <person name="Vyverman W."/>
            <person name="Willis A."/>
            <person name="Wyrwicz L.S."/>
            <person name="Rokhsar D.S."/>
            <person name="Weissenbach J."/>
            <person name="Armbrust E.V."/>
            <person name="Green B.R."/>
            <person name="Van de Peer Y."/>
            <person name="Grigoriev I.V."/>
        </authorList>
    </citation>
    <scope>NUCLEOTIDE SEQUENCE [LARGE SCALE GENOMIC DNA]</scope>
    <source>
        <strain evidence="1 2">CCAP 1055/1</strain>
    </source>
</reference>
<gene>
    <name evidence="1" type="ORF">PHATRDRAFT_34549</name>
</gene>
<dbReference type="HOGENOM" id="CLU_1201865_0_0_1"/>
<dbReference type="EMBL" id="CM000608">
    <property type="protein sequence ID" value="EEC49779.1"/>
    <property type="molecule type" value="Genomic_DNA"/>
</dbReference>
<dbReference type="InParanoid" id="B7FV56"/>
<dbReference type="RefSeq" id="XP_002179081.1">
    <property type="nucleotide sequence ID" value="XM_002179045.1"/>
</dbReference>
<evidence type="ECO:0000313" key="2">
    <source>
        <dbReference type="Proteomes" id="UP000000759"/>
    </source>
</evidence>
<proteinExistence type="predicted"/>
<organism evidence="1 2">
    <name type="scientific">Phaeodactylum tricornutum (strain CCAP 1055/1)</name>
    <dbReference type="NCBI Taxonomy" id="556484"/>
    <lineage>
        <taxon>Eukaryota</taxon>
        <taxon>Sar</taxon>
        <taxon>Stramenopiles</taxon>
        <taxon>Ochrophyta</taxon>
        <taxon>Bacillariophyta</taxon>
        <taxon>Bacillariophyceae</taxon>
        <taxon>Bacillariophycidae</taxon>
        <taxon>Naviculales</taxon>
        <taxon>Phaeodactylaceae</taxon>
        <taxon>Phaeodactylum</taxon>
    </lineage>
</organism>
<dbReference type="AlphaFoldDB" id="B7FV56"/>
<name>B7FV56_PHATC</name>
<dbReference type="PaxDb" id="2850-Phatr34549"/>
<sequence length="231" mass="25539">MRYIGTSAIYVAAFTAAETAQQHTSAISQTANAWNLQRDLQSNDSTFDDICNYYKETRFDFDCACDVRGRSIACVSELECDQRTMTCATFSTVIAFAAEEWNVKRTEVCVDYSDLNSEEDSFLMNDGCILIEAESGLLRPESCFMFFNADPFEQSVCTSCTLCEDKGGGISFDIDCSNVEPLASTNGCQYMDTERRFFPGFNDITVSTSGCKTLFTFLSIGLPLVGLLGSM</sequence>
<accession>B7FV56</accession>
<protein>
    <submittedName>
        <fullName evidence="1">Uncharacterized protein</fullName>
    </submittedName>
</protein>
<reference evidence="2" key="2">
    <citation type="submission" date="2008-08" db="EMBL/GenBank/DDBJ databases">
        <authorList>
            <consortium name="Diatom Consortium"/>
            <person name="Grigoriev I."/>
            <person name="Grimwood J."/>
            <person name="Kuo A."/>
            <person name="Otillar R.P."/>
            <person name="Salamov A."/>
            <person name="Detter J.C."/>
            <person name="Lindquist E."/>
            <person name="Shapiro H."/>
            <person name="Lucas S."/>
            <person name="Glavina del Rio T."/>
            <person name="Pitluck S."/>
            <person name="Rokhsar D."/>
            <person name="Bowler C."/>
        </authorList>
    </citation>
    <scope>GENOME REANNOTATION</scope>
    <source>
        <strain evidence="2">CCAP 1055/1</strain>
    </source>
</reference>